<organism evidence="6 7">
    <name type="scientific">Enterobacter lignolyticus (strain SCF1)</name>
    <dbReference type="NCBI Taxonomy" id="701347"/>
    <lineage>
        <taxon>Bacteria</taxon>
        <taxon>Pseudomonadati</taxon>
        <taxon>Pseudomonadota</taxon>
        <taxon>Gammaproteobacteria</taxon>
        <taxon>Enterobacterales</taxon>
        <taxon>Enterobacteriaceae</taxon>
        <taxon>Pluralibacter</taxon>
    </lineage>
</organism>
<name>E3GCY4_ENTLS</name>
<dbReference type="SUPFAM" id="SSF52540">
    <property type="entry name" value="P-loop containing nucleoside triphosphate hydrolases"/>
    <property type="match status" value="1"/>
</dbReference>
<dbReference type="GO" id="GO:0005524">
    <property type="term" value="F:ATP binding"/>
    <property type="evidence" value="ECO:0007669"/>
    <property type="project" value="UniProtKB-KW"/>
</dbReference>
<sequence>MSCENLIEIDNLTKEFFQYKSPFHNVYSLLTNTNNAEIGKFTAVNNVSFTIKKGERVGIVGANGAGKSTILQLIAGTLKATRGTINVNGRVAALLELGAGFNPEFTGMENIFLYASLLGIDKDVIKTRIDDICNFAEIGDFIQRPVKTYSSGMFVRLAFSVAINVNPDILIVDEALSVGDYLFQTKCHRAFELFQERGGTVLFVSHDLTAVRNTCDRAILIDKGCLLLDDKPDVVVNSYMELMKTKEIQWLKSQDILRSEYRFGTGGGKVSEVIVCTENADDVAEVNAGEDLIFKITLELTIEFNNPIFTLALRNTSGIDVWGFNNKNMGLSISPGKGKRTITVKVPNHLAVGAYTINAGLADTLHNSSYEEHDHRWGMKILSVVGSTKTFGFINMNPRILQYEDSINDD</sequence>
<dbReference type="GO" id="GO:0016020">
    <property type="term" value="C:membrane"/>
    <property type="evidence" value="ECO:0007669"/>
    <property type="project" value="InterPro"/>
</dbReference>
<evidence type="ECO:0000259" key="5">
    <source>
        <dbReference type="PROSITE" id="PS50893"/>
    </source>
</evidence>
<reference evidence="7" key="1">
    <citation type="submission" date="2010-10" db="EMBL/GenBank/DDBJ databases">
        <title>Complete sequence of Enterobacter cloacae SCF1.</title>
        <authorList>
            <consortium name="US DOE Joint Genome Institute"/>
            <person name="Lucas S."/>
            <person name="Copeland A."/>
            <person name="Lapidus A."/>
            <person name="Cheng J.-F."/>
            <person name="Bruce D."/>
            <person name="Goodwin L."/>
            <person name="Pitluck S."/>
            <person name="Davenport K."/>
            <person name="Detter J.C."/>
            <person name="Han C."/>
            <person name="Tapia R."/>
            <person name="Land M."/>
            <person name="Hauser L."/>
            <person name="Chang Y.-J."/>
            <person name="Jeffries C."/>
            <person name="Kyrpides N."/>
            <person name="Ivanova N."/>
            <person name="Mikhailova N."/>
            <person name="DeAngelis K."/>
            <person name="Arkin A.P."/>
            <person name="Chivian D."/>
            <person name="Edwards B."/>
            <person name="Woo H."/>
            <person name="Hazen T.C."/>
            <person name="Woyke T."/>
        </authorList>
    </citation>
    <scope>NUCLEOTIDE SEQUENCE [LARGE SCALE GENOMIC DNA]</scope>
    <source>
        <strain evidence="7">SCF1</strain>
    </source>
</reference>
<dbReference type="InterPro" id="IPR003439">
    <property type="entry name" value="ABC_transporter-like_ATP-bd"/>
</dbReference>
<dbReference type="RefSeq" id="WP_013365658.1">
    <property type="nucleotide sequence ID" value="NC_014618.1"/>
</dbReference>
<evidence type="ECO:0000256" key="1">
    <source>
        <dbReference type="ARBA" id="ARBA00005417"/>
    </source>
</evidence>
<keyword evidence="7" id="KW-1185">Reference proteome</keyword>
<evidence type="ECO:0000313" key="7">
    <source>
        <dbReference type="Proteomes" id="UP000006872"/>
    </source>
</evidence>
<dbReference type="CDD" id="cd03220">
    <property type="entry name" value="ABC_KpsT_Wzt"/>
    <property type="match status" value="1"/>
</dbReference>
<dbReference type="EMBL" id="CP002272">
    <property type="protein sequence ID" value="ADO47914.1"/>
    <property type="molecule type" value="Genomic_DNA"/>
</dbReference>
<keyword evidence="4" id="KW-0067">ATP-binding</keyword>
<evidence type="ECO:0000256" key="2">
    <source>
        <dbReference type="ARBA" id="ARBA00022448"/>
    </source>
</evidence>
<evidence type="ECO:0000256" key="4">
    <source>
        <dbReference type="ARBA" id="ARBA00022840"/>
    </source>
</evidence>
<dbReference type="STRING" id="701347.Entcl_1654"/>
<dbReference type="CDD" id="cd10147">
    <property type="entry name" value="Wzt_C-like"/>
    <property type="match status" value="1"/>
</dbReference>
<dbReference type="PROSITE" id="PS00211">
    <property type="entry name" value="ABC_TRANSPORTER_1"/>
    <property type="match status" value="1"/>
</dbReference>
<comment type="similarity">
    <text evidence="1">Belongs to the ABC transporter superfamily.</text>
</comment>
<dbReference type="Pfam" id="PF14524">
    <property type="entry name" value="Wzt_C"/>
    <property type="match status" value="1"/>
</dbReference>
<evidence type="ECO:0000313" key="6">
    <source>
        <dbReference type="EMBL" id="ADO47914.1"/>
    </source>
</evidence>
<dbReference type="PROSITE" id="PS50893">
    <property type="entry name" value="ABC_TRANSPORTER_2"/>
    <property type="match status" value="1"/>
</dbReference>
<protein>
    <submittedName>
        <fullName evidence="6">ABC transporter related protein</fullName>
    </submittedName>
</protein>
<dbReference type="InterPro" id="IPR017871">
    <property type="entry name" value="ABC_transporter-like_CS"/>
</dbReference>
<evidence type="ECO:0000256" key="3">
    <source>
        <dbReference type="ARBA" id="ARBA00022741"/>
    </source>
</evidence>
<dbReference type="Proteomes" id="UP000006872">
    <property type="component" value="Chromosome"/>
</dbReference>
<dbReference type="Pfam" id="PF00005">
    <property type="entry name" value="ABC_tran"/>
    <property type="match status" value="1"/>
</dbReference>
<keyword evidence="2" id="KW-0813">Transport</keyword>
<dbReference type="Gene3D" id="2.70.50.60">
    <property type="entry name" value="abc- transporter (atp binding component) like domain"/>
    <property type="match status" value="1"/>
</dbReference>
<dbReference type="InterPro" id="IPR027417">
    <property type="entry name" value="P-loop_NTPase"/>
</dbReference>
<dbReference type="InterPro" id="IPR015860">
    <property type="entry name" value="ABC_transpr_TagH-like"/>
</dbReference>
<dbReference type="PANTHER" id="PTHR46743">
    <property type="entry name" value="TEICHOIC ACIDS EXPORT ATP-BINDING PROTEIN TAGH"/>
    <property type="match status" value="1"/>
</dbReference>
<dbReference type="KEGG" id="esc:Entcl_1654"/>
<reference evidence="6 7" key="2">
    <citation type="journal article" date="2011" name="Stand. Genomic Sci.">
        <title>Complete genome sequence of 'Enterobacter lignolyticus' SCF1.</title>
        <authorList>
            <person name="Deangelis K.M."/>
            <person name="D'Haeseleer P."/>
            <person name="Chivian D."/>
            <person name="Fortney J.L."/>
            <person name="Khudyakov J."/>
            <person name="Simmons B."/>
            <person name="Woo H."/>
            <person name="Arkin A.P."/>
            <person name="Davenport K.W."/>
            <person name="Goodwin L."/>
            <person name="Chen A."/>
            <person name="Ivanova N."/>
            <person name="Kyrpides N.C."/>
            <person name="Mavromatis K."/>
            <person name="Woyke T."/>
            <person name="Hazen T.C."/>
        </authorList>
    </citation>
    <scope>NUCLEOTIDE SEQUENCE [LARGE SCALE GENOMIC DNA]</scope>
    <source>
        <strain evidence="6 7">SCF1</strain>
    </source>
</reference>
<feature type="domain" description="ABC transporter" evidence="5">
    <location>
        <begin position="7"/>
        <end position="248"/>
    </location>
</feature>
<accession>E3GCY4</accession>
<dbReference type="GO" id="GO:0140359">
    <property type="term" value="F:ABC-type transporter activity"/>
    <property type="evidence" value="ECO:0007669"/>
    <property type="project" value="InterPro"/>
</dbReference>
<dbReference type="eggNOG" id="COG1134">
    <property type="taxonomic scope" value="Bacteria"/>
</dbReference>
<keyword evidence="3" id="KW-0547">Nucleotide-binding</keyword>
<gene>
    <name evidence="6" type="ordered locus">Entcl_1654</name>
</gene>
<dbReference type="InterPro" id="IPR029439">
    <property type="entry name" value="Wzt_C"/>
</dbReference>
<dbReference type="InterPro" id="IPR003593">
    <property type="entry name" value="AAA+_ATPase"/>
</dbReference>
<dbReference type="InterPro" id="IPR050683">
    <property type="entry name" value="Bact_Polysacc_Export_ATP-bd"/>
</dbReference>
<dbReference type="GO" id="GO:0016887">
    <property type="term" value="F:ATP hydrolysis activity"/>
    <property type="evidence" value="ECO:0007669"/>
    <property type="project" value="InterPro"/>
</dbReference>
<dbReference type="SMART" id="SM00382">
    <property type="entry name" value="AAA"/>
    <property type="match status" value="1"/>
</dbReference>
<dbReference type="Gene3D" id="3.40.50.300">
    <property type="entry name" value="P-loop containing nucleotide triphosphate hydrolases"/>
    <property type="match status" value="1"/>
</dbReference>
<proteinExistence type="inferred from homology"/>
<dbReference type="PANTHER" id="PTHR46743:SF2">
    <property type="entry name" value="TEICHOIC ACIDS EXPORT ATP-BINDING PROTEIN TAGH"/>
    <property type="match status" value="1"/>
</dbReference>
<dbReference type="AlphaFoldDB" id="E3GCY4"/>
<dbReference type="HOGENOM" id="CLU_000604_101_1_6"/>